<dbReference type="CDD" id="cd09274">
    <property type="entry name" value="RNase_HI_RT_Ty3"/>
    <property type="match status" value="1"/>
</dbReference>
<organism evidence="3">
    <name type="scientific">Tanacetum cinerariifolium</name>
    <name type="common">Dalmatian daisy</name>
    <name type="synonym">Chrysanthemum cinerariifolium</name>
    <dbReference type="NCBI Taxonomy" id="118510"/>
    <lineage>
        <taxon>Eukaryota</taxon>
        <taxon>Viridiplantae</taxon>
        <taxon>Streptophyta</taxon>
        <taxon>Embryophyta</taxon>
        <taxon>Tracheophyta</taxon>
        <taxon>Spermatophyta</taxon>
        <taxon>Magnoliopsida</taxon>
        <taxon>eudicotyledons</taxon>
        <taxon>Gunneridae</taxon>
        <taxon>Pentapetalae</taxon>
        <taxon>asterids</taxon>
        <taxon>campanulids</taxon>
        <taxon>Asterales</taxon>
        <taxon>Asteraceae</taxon>
        <taxon>Asteroideae</taxon>
        <taxon>Anthemideae</taxon>
        <taxon>Anthemidinae</taxon>
        <taxon>Tanacetum</taxon>
    </lineage>
</organism>
<dbReference type="PANTHER" id="PTHR37984">
    <property type="entry name" value="PROTEIN CBG26694"/>
    <property type="match status" value="1"/>
</dbReference>
<gene>
    <name evidence="3" type="ORF">Tci_395080</name>
</gene>
<dbReference type="AlphaFoldDB" id="A0A699HIG9"/>
<dbReference type="SUPFAM" id="SSF56672">
    <property type="entry name" value="DNA/RNA polymerases"/>
    <property type="match status" value="1"/>
</dbReference>
<sequence>YNKSTEEHYQHLQHVFKILATHHFHAKLSKCTFAATTIQYLGHVISSHGVAADPEKIEAIKSWPIPTNFTTLRGFLGLTGYYRRFVRNYDHTTAALTDLLRKSTFEWSKAALDSFNNLKTAMTSLVVLTLPNFTAPFEVTTDASNIAIGAVLLQKDRPIAFFSKKMCPRMQAASAYVRALFAITEAVKKWRQYLFGRRFLIFTDQRSLKHLLTQVVQTPEQYTWATKLLGFDFEIIYKPGRDNKVADALSRIPDATLFAISVTDPAWLSDLHAFYTSAAGQKLITKLTTSETANNQIVLRDGLLYADNRLYIPNGSPIRSKLLEEYIHQP</sequence>
<protein>
    <submittedName>
        <fullName evidence="3">Reverse transcriptase</fullName>
    </submittedName>
</protein>
<name>A0A699HIG9_TANCI</name>
<dbReference type="GO" id="GO:0003964">
    <property type="term" value="F:RNA-directed DNA polymerase activity"/>
    <property type="evidence" value="ECO:0007669"/>
    <property type="project" value="UniProtKB-KW"/>
</dbReference>
<dbReference type="FunFam" id="3.30.70.270:FF:000020">
    <property type="entry name" value="Transposon Tf2-6 polyprotein-like Protein"/>
    <property type="match status" value="1"/>
</dbReference>
<evidence type="ECO:0000259" key="2">
    <source>
        <dbReference type="Pfam" id="PF17919"/>
    </source>
</evidence>
<keyword evidence="3" id="KW-0808">Transferase</keyword>
<dbReference type="InterPro" id="IPR043502">
    <property type="entry name" value="DNA/RNA_pol_sf"/>
</dbReference>
<dbReference type="EMBL" id="BKCJ010161774">
    <property type="protein sequence ID" value="GEY23106.1"/>
    <property type="molecule type" value="Genomic_DNA"/>
</dbReference>
<dbReference type="InterPro" id="IPR041577">
    <property type="entry name" value="RT_RNaseH_2"/>
</dbReference>
<evidence type="ECO:0000313" key="3">
    <source>
        <dbReference type="EMBL" id="GEY23106.1"/>
    </source>
</evidence>
<comment type="caution">
    <text evidence="3">The sequence shown here is derived from an EMBL/GenBank/DDBJ whole genome shotgun (WGS) entry which is preliminary data.</text>
</comment>
<proteinExistence type="predicted"/>
<feature type="non-terminal residue" evidence="3">
    <location>
        <position position="1"/>
    </location>
</feature>
<dbReference type="Gene3D" id="3.30.70.270">
    <property type="match status" value="2"/>
</dbReference>
<dbReference type="InterPro" id="IPR050951">
    <property type="entry name" value="Retrovirus_Pol_polyprotein"/>
</dbReference>
<feature type="domain" description="Reverse transcriptase/retrotransposon-derived protein RNase H-like" evidence="2">
    <location>
        <begin position="107"/>
        <end position="201"/>
    </location>
</feature>
<dbReference type="PANTHER" id="PTHR37984:SF5">
    <property type="entry name" value="PROTEIN NYNRIN-LIKE"/>
    <property type="match status" value="1"/>
</dbReference>
<accession>A0A699HIG9</accession>
<keyword evidence="3" id="KW-0548">Nucleotidyltransferase</keyword>
<dbReference type="Pfam" id="PF17919">
    <property type="entry name" value="RT_RNaseH_2"/>
    <property type="match status" value="1"/>
</dbReference>
<keyword evidence="1" id="KW-0511">Multifunctional enzyme</keyword>
<dbReference type="InterPro" id="IPR043128">
    <property type="entry name" value="Rev_trsase/Diguanyl_cyclase"/>
</dbReference>
<reference evidence="3" key="1">
    <citation type="journal article" date="2019" name="Sci. Rep.">
        <title>Draft genome of Tanacetum cinerariifolium, the natural source of mosquito coil.</title>
        <authorList>
            <person name="Yamashiro T."/>
            <person name="Shiraishi A."/>
            <person name="Satake H."/>
            <person name="Nakayama K."/>
        </authorList>
    </citation>
    <scope>NUCLEOTIDE SEQUENCE</scope>
</reference>
<keyword evidence="3" id="KW-0695">RNA-directed DNA polymerase</keyword>
<evidence type="ECO:0000256" key="1">
    <source>
        <dbReference type="ARBA" id="ARBA00023268"/>
    </source>
</evidence>